<dbReference type="SUPFAM" id="SSF52540">
    <property type="entry name" value="P-loop containing nucleoside triphosphate hydrolases"/>
    <property type="match status" value="1"/>
</dbReference>
<dbReference type="Gene3D" id="3.40.50.300">
    <property type="entry name" value="P-loop containing nucleotide triphosphate hydrolases"/>
    <property type="match status" value="1"/>
</dbReference>
<dbReference type="InterPro" id="IPR003439">
    <property type="entry name" value="ABC_transporter-like_ATP-bd"/>
</dbReference>
<feature type="transmembrane region" description="Helical" evidence="8">
    <location>
        <begin position="429"/>
        <end position="447"/>
    </location>
</feature>
<evidence type="ECO:0000256" key="4">
    <source>
        <dbReference type="ARBA" id="ARBA00022741"/>
    </source>
</evidence>
<dbReference type="InterPro" id="IPR003593">
    <property type="entry name" value="AAA+_ATPase"/>
</dbReference>
<dbReference type="SMART" id="SM00382">
    <property type="entry name" value="AAA"/>
    <property type="match status" value="1"/>
</dbReference>
<protein>
    <submittedName>
        <fullName evidence="10">ATP-binding cassette G family transporter</fullName>
    </submittedName>
</protein>
<evidence type="ECO:0000256" key="5">
    <source>
        <dbReference type="ARBA" id="ARBA00022840"/>
    </source>
</evidence>
<name>A0ABQ7JAB5_9APIC</name>
<dbReference type="InterPro" id="IPR043926">
    <property type="entry name" value="ABCG_dom"/>
</dbReference>
<gene>
    <name evidence="10" type="primary">ABCG107</name>
    <name evidence="10" type="ORF">IE077_002636</name>
</gene>
<dbReference type="InterPro" id="IPR013525">
    <property type="entry name" value="ABC2_TM"/>
</dbReference>
<evidence type="ECO:0000256" key="1">
    <source>
        <dbReference type="ARBA" id="ARBA00004141"/>
    </source>
</evidence>
<dbReference type="Pfam" id="PF19055">
    <property type="entry name" value="ABC2_membrane_7"/>
    <property type="match status" value="1"/>
</dbReference>
<dbReference type="GO" id="GO:0005524">
    <property type="term" value="F:ATP binding"/>
    <property type="evidence" value="ECO:0007669"/>
    <property type="project" value="UniProtKB-KW"/>
</dbReference>
<comment type="subcellular location">
    <subcellularLocation>
        <location evidence="1">Membrane</location>
        <topology evidence="1">Multi-pass membrane protein</topology>
    </subcellularLocation>
</comment>
<comment type="caution">
    <text evidence="10">The sequence shown here is derived from an EMBL/GenBank/DDBJ whole genome shotgun (WGS) entry which is preliminary data.</text>
</comment>
<feature type="transmembrane region" description="Helical" evidence="8">
    <location>
        <begin position="454"/>
        <end position="478"/>
    </location>
</feature>
<evidence type="ECO:0000256" key="7">
    <source>
        <dbReference type="ARBA" id="ARBA00023136"/>
    </source>
</evidence>
<evidence type="ECO:0000256" key="2">
    <source>
        <dbReference type="ARBA" id="ARBA00022448"/>
    </source>
</evidence>
<keyword evidence="6 8" id="KW-1133">Transmembrane helix</keyword>
<evidence type="ECO:0000259" key="9">
    <source>
        <dbReference type="PROSITE" id="PS50893"/>
    </source>
</evidence>
<dbReference type="InterPro" id="IPR027417">
    <property type="entry name" value="P-loop_NTPase"/>
</dbReference>
<evidence type="ECO:0000256" key="6">
    <source>
        <dbReference type="ARBA" id="ARBA00022989"/>
    </source>
</evidence>
<feature type="domain" description="ABC transporter" evidence="9">
    <location>
        <begin position="15"/>
        <end position="280"/>
    </location>
</feature>
<dbReference type="Pfam" id="PF00005">
    <property type="entry name" value="ABC_tran"/>
    <property type="match status" value="1"/>
</dbReference>
<evidence type="ECO:0000256" key="8">
    <source>
        <dbReference type="SAM" id="Phobius"/>
    </source>
</evidence>
<dbReference type="InterPro" id="IPR017871">
    <property type="entry name" value="ABC_transporter-like_CS"/>
</dbReference>
<dbReference type="PROSITE" id="PS50893">
    <property type="entry name" value="ABC_TRANSPORTER_2"/>
    <property type="match status" value="1"/>
</dbReference>
<dbReference type="PROSITE" id="PS00211">
    <property type="entry name" value="ABC_TRANSPORTER_1"/>
    <property type="match status" value="1"/>
</dbReference>
<feature type="transmembrane region" description="Helical" evidence="8">
    <location>
        <begin position="484"/>
        <end position="504"/>
    </location>
</feature>
<dbReference type="Pfam" id="PF01061">
    <property type="entry name" value="ABC2_membrane"/>
    <property type="match status" value="1"/>
</dbReference>
<accession>A0ABQ7JAB5</accession>
<organism evidence="10 11">
    <name type="scientific">Cardiosporidium cionae</name>
    <dbReference type="NCBI Taxonomy" id="476202"/>
    <lineage>
        <taxon>Eukaryota</taxon>
        <taxon>Sar</taxon>
        <taxon>Alveolata</taxon>
        <taxon>Apicomplexa</taxon>
        <taxon>Aconoidasida</taxon>
        <taxon>Nephromycida</taxon>
        <taxon>Cardiosporidium</taxon>
    </lineage>
</organism>
<keyword evidence="2" id="KW-0813">Transport</keyword>
<keyword evidence="4" id="KW-0547">Nucleotide-binding</keyword>
<dbReference type="Proteomes" id="UP000823046">
    <property type="component" value="Unassembled WGS sequence"/>
</dbReference>
<evidence type="ECO:0000256" key="3">
    <source>
        <dbReference type="ARBA" id="ARBA00022692"/>
    </source>
</evidence>
<dbReference type="PANTHER" id="PTHR48041:SF139">
    <property type="entry name" value="PROTEIN SCARLET"/>
    <property type="match status" value="1"/>
</dbReference>
<keyword evidence="3 8" id="KW-0812">Transmembrane</keyword>
<keyword evidence="7 8" id="KW-0472">Membrane</keyword>
<reference evidence="10 11" key="1">
    <citation type="journal article" date="2020" name="bioRxiv">
        <title>Metabolic contributions of an alphaproteobacterial endosymbiont in the apicomplexan Cardiosporidium cionae.</title>
        <authorList>
            <person name="Hunter E.S."/>
            <person name="Paight C.J."/>
            <person name="Lane C.E."/>
        </authorList>
    </citation>
    <scope>NUCLEOTIDE SEQUENCE [LARGE SCALE GENOMIC DNA]</scope>
    <source>
        <strain evidence="10">ESH_2018</strain>
    </source>
</reference>
<dbReference type="InterPro" id="IPR050352">
    <property type="entry name" value="ABCG_transporters"/>
</dbReference>
<sequence length="517" mass="57193">MNSITICTRKLGYVIQKKKKWKHFFRGKSEKENDLERKQILQFIDLCAIPGEVLFIMGPSGSGKTTLLNLLSGNSAEISNFFDTSRISANANAKIEGEILFNNIKADKKMISKLSNYVMQQSTLLEFLTVEETLLFNAALRMKGSSKEEQKKRVETVLDELKLNQCRKVLIGGQTKKGLSGGEKRRVSIAIELLDDPYLLFLDEPTSGLDASLAFDTLKLLVALAKHGNRTIICTIHQPRSQAFSMFDQLLLLSSGQTVFYGAAKTALDHFQELGYPCPSNFNPADFLLDLLTVCSSDRQPPQKQKSEGMSAMLRRMVTGEIVSGDVAPAIGALTNAEPELIAAEHTSALGFHRQSITQEELDSLPKRFQASERNAALQKKLAEASAIGAQPTEISRMLQAYTGKWNTWLKQTYVLTQRGLKNSLRNPIAGIAQLCISIITALILDLTRNFSHFLLVLAIGSLVVYAASSFMYCVGTLSPNLNVAQAIAPVVLVIFMLVSGFYLRDPDIPVRFVLFK</sequence>
<dbReference type="PANTHER" id="PTHR48041">
    <property type="entry name" value="ABC TRANSPORTER G FAMILY MEMBER 28"/>
    <property type="match status" value="1"/>
</dbReference>
<keyword evidence="5 10" id="KW-0067">ATP-binding</keyword>
<evidence type="ECO:0000313" key="11">
    <source>
        <dbReference type="Proteomes" id="UP000823046"/>
    </source>
</evidence>
<dbReference type="EMBL" id="JADAQX010000269">
    <property type="protein sequence ID" value="KAF8820932.1"/>
    <property type="molecule type" value="Genomic_DNA"/>
</dbReference>
<evidence type="ECO:0000313" key="10">
    <source>
        <dbReference type="EMBL" id="KAF8820932.1"/>
    </source>
</evidence>
<keyword evidence="11" id="KW-1185">Reference proteome</keyword>
<proteinExistence type="predicted"/>